<comment type="caution">
    <text evidence="2">The sequence shown here is derived from an EMBL/GenBank/DDBJ whole genome shotgun (WGS) entry which is preliminary data.</text>
</comment>
<organism evidence="2 3">
    <name type="scientific">Gelidibacter salicanalis</name>
    <dbReference type="NCBI Taxonomy" id="291193"/>
    <lineage>
        <taxon>Bacteria</taxon>
        <taxon>Pseudomonadati</taxon>
        <taxon>Bacteroidota</taxon>
        <taxon>Flavobacteriia</taxon>
        <taxon>Flavobacteriales</taxon>
        <taxon>Flavobacteriaceae</taxon>
        <taxon>Gelidibacter</taxon>
    </lineage>
</organism>
<protein>
    <recommendedName>
        <fullName evidence="4">Porin family protein</fullName>
    </recommendedName>
</protein>
<keyword evidence="3" id="KW-1185">Reference proteome</keyword>
<proteinExistence type="predicted"/>
<dbReference type="RefSeq" id="WP_199601301.1">
    <property type="nucleotide sequence ID" value="NZ_JAEHJZ010000036.1"/>
</dbReference>
<evidence type="ECO:0000313" key="2">
    <source>
        <dbReference type="EMBL" id="MBJ7881998.1"/>
    </source>
</evidence>
<dbReference type="AlphaFoldDB" id="A0A934NJ43"/>
<name>A0A934NJ43_9FLAO</name>
<reference evidence="2 3" key="1">
    <citation type="submission" date="2020-09" db="EMBL/GenBank/DDBJ databases">
        <title>Draft genome of Gelidibacter salicanalis PAMC21136.</title>
        <authorList>
            <person name="Park H."/>
        </authorList>
    </citation>
    <scope>NUCLEOTIDE SEQUENCE [LARGE SCALE GENOMIC DNA]</scope>
    <source>
        <strain evidence="2 3">PAMC21136</strain>
    </source>
</reference>
<evidence type="ECO:0008006" key="4">
    <source>
        <dbReference type="Google" id="ProtNLM"/>
    </source>
</evidence>
<evidence type="ECO:0000256" key="1">
    <source>
        <dbReference type="SAM" id="SignalP"/>
    </source>
</evidence>
<feature type="chain" id="PRO_5037135878" description="Porin family protein" evidence="1">
    <location>
        <begin position="25"/>
        <end position="173"/>
    </location>
</feature>
<sequence>MKLKFKYSQFLLFCLTLVSPFSYAQQIDEQKRTKSQTHTGKHHLAIFNGATTNFTHQSTSYTLGLDYEYRVSKLIGLGVLGELILAESEEILAGVAAFVHPYKGLKFITAPLVAFAEEHTATGHEAKKEASFLFRIGVGYDFHIWKLSYGPAVNFDFGKTEAVNYGLAIGYGF</sequence>
<gene>
    <name evidence="2" type="ORF">JEM65_15285</name>
</gene>
<feature type="signal peptide" evidence="1">
    <location>
        <begin position="1"/>
        <end position="24"/>
    </location>
</feature>
<evidence type="ECO:0000313" key="3">
    <source>
        <dbReference type="Proteomes" id="UP000662373"/>
    </source>
</evidence>
<keyword evidence="1" id="KW-0732">Signal</keyword>
<accession>A0A934NJ43</accession>
<dbReference type="EMBL" id="JAEHJZ010000036">
    <property type="protein sequence ID" value="MBJ7881998.1"/>
    <property type="molecule type" value="Genomic_DNA"/>
</dbReference>
<dbReference type="Proteomes" id="UP000662373">
    <property type="component" value="Unassembled WGS sequence"/>
</dbReference>